<evidence type="ECO:0000313" key="1">
    <source>
        <dbReference type="EMBL" id="QKD01481.1"/>
    </source>
</evidence>
<evidence type="ECO:0000313" key="2">
    <source>
        <dbReference type="Proteomes" id="UP000503017"/>
    </source>
</evidence>
<dbReference type="EMBL" id="CP033367">
    <property type="protein sequence ID" value="QKD01481.1"/>
    <property type="molecule type" value="Genomic_DNA"/>
</dbReference>
<dbReference type="Proteomes" id="UP000503017">
    <property type="component" value="Chromosome"/>
</dbReference>
<gene>
    <name evidence="1" type="ORF">EB235_08130</name>
</gene>
<proteinExistence type="predicted"/>
<dbReference type="RefSeq" id="WP_027031486.1">
    <property type="nucleotide sequence ID" value="NZ_CP033367.1"/>
</dbReference>
<protein>
    <submittedName>
        <fullName evidence="1">Uncharacterized protein</fullName>
    </submittedName>
</protein>
<dbReference type="AlphaFoldDB" id="A0A6M7WQY1"/>
<sequence>MSLRLVQGLVFGNNFLPQFSNTKQRVLSVDLEMVDGKPARIGRTEASIWTFDSVGGIRDGLHKAMALVMDSVADVPVGSTVVPLRPRVGKKKLQEEFRWEPLKGDIERVIADVWPKQRSDRLKAIEGATKRSPPLTFEARHALDEISGTFWKISSAIEGLKGPSQKALAFEARKRAQSEPEYSYLYGAIAEMSDWHLEVEKRHRTGKGVWYALLEVLRWEGHTGDPIERFHERCESRGEAIAAARRLLALHADKFGAATTVEAETITDLEWQARAYPE</sequence>
<reference evidence="1 2" key="1">
    <citation type="submission" date="2018-10" db="EMBL/GenBank/DDBJ databases">
        <authorList>
            <person name="Perry B.J."/>
            <person name="Sullivan J.T."/>
            <person name="Murphy R.J.T."/>
            <person name="Ramsay J.P."/>
            <person name="Ronson C.W."/>
        </authorList>
    </citation>
    <scope>NUCLEOTIDE SEQUENCE [LARGE SCALE GENOMIC DNA]</scope>
    <source>
        <strain evidence="1 2">R88b</strain>
    </source>
</reference>
<accession>A0A6M7WQY1</accession>
<name>A0A6M7WQY1_RHILI</name>
<organism evidence="1 2">
    <name type="scientific">Mesorhizobium loti R88b</name>
    <dbReference type="NCBI Taxonomy" id="935548"/>
    <lineage>
        <taxon>Bacteria</taxon>
        <taxon>Pseudomonadati</taxon>
        <taxon>Pseudomonadota</taxon>
        <taxon>Alphaproteobacteria</taxon>
        <taxon>Hyphomicrobiales</taxon>
        <taxon>Phyllobacteriaceae</taxon>
        <taxon>Mesorhizobium</taxon>
    </lineage>
</organism>